<name>A0ABR2T6N7_9ROSI</name>
<proteinExistence type="predicted"/>
<dbReference type="Proteomes" id="UP001396334">
    <property type="component" value="Unassembled WGS sequence"/>
</dbReference>
<keyword evidence="2" id="KW-1185">Reference proteome</keyword>
<evidence type="ECO:0000313" key="2">
    <source>
        <dbReference type="Proteomes" id="UP001396334"/>
    </source>
</evidence>
<protein>
    <submittedName>
        <fullName evidence="1">Uncharacterized protein</fullName>
    </submittedName>
</protein>
<accession>A0ABR2T6N7</accession>
<evidence type="ECO:0000313" key="1">
    <source>
        <dbReference type="EMBL" id="KAK9033153.1"/>
    </source>
</evidence>
<gene>
    <name evidence="1" type="ORF">V6N11_018190</name>
</gene>
<sequence>MDVLLVVNFTVRDNHFYFDGESGRGLSGELVETRRDIMNLAPSTTCGSARHTALESSQEVCETHLPPASRFELLTSTLLLRGGHDQFQYAYCHLRSLANLSNCRSYIVRGSLEFVQCGQVW</sequence>
<comment type="caution">
    <text evidence="1">The sequence shown here is derived from an EMBL/GenBank/DDBJ whole genome shotgun (WGS) entry which is preliminary data.</text>
</comment>
<reference evidence="1 2" key="1">
    <citation type="journal article" date="2024" name="G3 (Bethesda)">
        <title>Genome assembly of Hibiscus sabdariffa L. provides insights into metabolisms of medicinal natural products.</title>
        <authorList>
            <person name="Kim T."/>
        </authorList>
    </citation>
    <scope>NUCLEOTIDE SEQUENCE [LARGE SCALE GENOMIC DNA]</scope>
    <source>
        <strain evidence="1">TK-2024</strain>
        <tissue evidence="1">Old leaves</tissue>
    </source>
</reference>
<dbReference type="EMBL" id="JBBPBN010000008">
    <property type="protein sequence ID" value="KAK9033153.1"/>
    <property type="molecule type" value="Genomic_DNA"/>
</dbReference>
<organism evidence="1 2">
    <name type="scientific">Hibiscus sabdariffa</name>
    <name type="common">roselle</name>
    <dbReference type="NCBI Taxonomy" id="183260"/>
    <lineage>
        <taxon>Eukaryota</taxon>
        <taxon>Viridiplantae</taxon>
        <taxon>Streptophyta</taxon>
        <taxon>Embryophyta</taxon>
        <taxon>Tracheophyta</taxon>
        <taxon>Spermatophyta</taxon>
        <taxon>Magnoliopsida</taxon>
        <taxon>eudicotyledons</taxon>
        <taxon>Gunneridae</taxon>
        <taxon>Pentapetalae</taxon>
        <taxon>rosids</taxon>
        <taxon>malvids</taxon>
        <taxon>Malvales</taxon>
        <taxon>Malvaceae</taxon>
        <taxon>Malvoideae</taxon>
        <taxon>Hibiscus</taxon>
    </lineage>
</organism>